<gene>
    <name evidence="1" type="ORF">P3X46_014031</name>
</gene>
<organism evidence="1 2">
    <name type="scientific">Hevea brasiliensis</name>
    <name type="common">Para rubber tree</name>
    <name type="synonym">Siphonia brasiliensis</name>
    <dbReference type="NCBI Taxonomy" id="3981"/>
    <lineage>
        <taxon>Eukaryota</taxon>
        <taxon>Viridiplantae</taxon>
        <taxon>Streptophyta</taxon>
        <taxon>Embryophyta</taxon>
        <taxon>Tracheophyta</taxon>
        <taxon>Spermatophyta</taxon>
        <taxon>Magnoliopsida</taxon>
        <taxon>eudicotyledons</taxon>
        <taxon>Gunneridae</taxon>
        <taxon>Pentapetalae</taxon>
        <taxon>rosids</taxon>
        <taxon>fabids</taxon>
        <taxon>Malpighiales</taxon>
        <taxon>Euphorbiaceae</taxon>
        <taxon>Crotonoideae</taxon>
        <taxon>Micrandreae</taxon>
        <taxon>Hevea</taxon>
    </lineage>
</organism>
<name>A0ABQ9M5L1_HEVBR</name>
<dbReference type="EMBL" id="JARPOI010000008">
    <property type="protein sequence ID" value="KAJ9175481.1"/>
    <property type="molecule type" value="Genomic_DNA"/>
</dbReference>
<comment type="caution">
    <text evidence="1">The sequence shown here is derived from an EMBL/GenBank/DDBJ whole genome shotgun (WGS) entry which is preliminary data.</text>
</comment>
<keyword evidence="2" id="KW-1185">Reference proteome</keyword>
<proteinExistence type="predicted"/>
<evidence type="ECO:0000313" key="2">
    <source>
        <dbReference type="Proteomes" id="UP001174677"/>
    </source>
</evidence>
<dbReference type="Proteomes" id="UP001174677">
    <property type="component" value="Chromosome 8"/>
</dbReference>
<evidence type="ECO:0000313" key="1">
    <source>
        <dbReference type="EMBL" id="KAJ9175481.1"/>
    </source>
</evidence>
<accession>A0ABQ9M5L1</accession>
<protein>
    <recommendedName>
        <fullName evidence="3">EH domain-containing protein</fullName>
    </recommendedName>
</protein>
<evidence type="ECO:0008006" key="3">
    <source>
        <dbReference type="Google" id="ProtNLM"/>
    </source>
</evidence>
<sequence length="52" mass="5865">MADFIGALEIPHIQVLKHIWKIIICDNKKIFGGKHQVGFLEDAGLINPQLLQ</sequence>
<reference evidence="1 2" key="1">
    <citation type="journal article" date="2023" name="Plant Biotechnol. J.">
        <title>Chromosome-level wild Hevea brasiliensis genome provides new tools for genomic-assisted breeding and valuable loci to elevate rubber yield.</title>
        <authorList>
            <person name="Cheng H."/>
            <person name="Song X."/>
            <person name="Hu Y."/>
            <person name="Wu T."/>
            <person name="Yang Q."/>
            <person name="An Z."/>
            <person name="Feng S."/>
            <person name="Deng Z."/>
            <person name="Wu W."/>
            <person name="Zeng X."/>
            <person name="Tu M."/>
            <person name="Wang X."/>
            <person name="Huang H."/>
        </authorList>
    </citation>
    <scope>NUCLEOTIDE SEQUENCE [LARGE SCALE GENOMIC DNA]</scope>
    <source>
        <strain evidence="1">MT/VB/25A 57/8</strain>
    </source>
</reference>